<name>A0ABT9PGL6_9ACTN</name>
<feature type="transmembrane region" description="Helical" evidence="1">
    <location>
        <begin position="44"/>
        <end position="65"/>
    </location>
</feature>
<keyword evidence="1" id="KW-0472">Membrane</keyword>
<proteinExistence type="predicted"/>
<dbReference type="Proteomes" id="UP001235712">
    <property type="component" value="Unassembled WGS sequence"/>
</dbReference>
<reference evidence="2 3" key="1">
    <citation type="submission" date="2023-07" db="EMBL/GenBank/DDBJ databases">
        <title>Sequencing the genomes of 1000 actinobacteria strains.</title>
        <authorList>
            <person name="Klenk H.-P."/>
        </authorList>
    </citation>
    <scope>NUCLEOTIDE SEQUENCE [LARGE SCALE GENOMIC DNA]</scope>
    <source>
        <strain evidence="2 3">DSM 44388</strain>
    </source>
</reference>
<keyword evidence="3" id="KW-1185">Reference proteome</keyword>
<dbReference type="RefSeq" id="WP_307250909.1">
    <property type="nucleotide sequence ID" value="NZ_JAUSQZ010000001.1"/>
</dbReference>
<dbReference type="EMBL" id="JAUSQZ010000001">
    <property type="protein sequence ID" value="MDP9831285.1"/>
    <property type="molecule type" value="Genomic_DNA"/>
</dbReference>
<evidence type="ECO:0008006" key="4">
    <source>
        <dbReference type="Google" id="ProtNLM"/>
    </source>
</evidence>
<gene>
    <name evidence="2" type="ORF">J2S57_007034</name>
</gene>
<keyword evidence="1" id="KW-1133">Transmembrane helix</keyword>
<organism evidence="2 3">
    <name type="scientific">Kineosporia succinea</name>
    <dbReference type="NCBI Taxonomy" id="84632"/>
    <lineage>
        <taxon>Bacteria</taxon>
        <taxon>Bacillati</taxon>
        <taxon>Actinomycetota</taxon>
        <taxon>Actinomycetes</taxon>
        <taxon>Kineosporiales</taxon>
        <taxon>Kineosporiaceae</taxon>
        <taxon>Kineosporia</taxon>
    </lineage>
</organism>
<evidence type="ECO:0000256" key="1">
    <source>
        <dbReference type="SAM" id="Phobius"/>
    </source>
</evidence>
<keyword evidence="1" id="KW-0812">Transmembrane</keyword>
<comment type="caution">
    <text evidence="2">The sequence shown here is derived from an EMBL/GenBank/DDBJ whole genome shotgun (WGS) entry which is preliminary data.</text>
</comment>
<protein>
    <recommendedName>
        <fullName evidence="4">DUF4179 domain-containing protein</fullName>
    </recommendedName>
</protein>
<evidence type="ECO:0000313" key="3">
    <source>
        <dbReference type="Proteomes" id="UP001235712"/>
    </source>
</evidence>
<evidence type="ECO:0000313" key="2">
    <source>
        <dbReference type="EMBL" id="MDP9831285.1"/>
    </source>
</evidence>
<sequence length="232" mass="24114">MSQDHLEDRLASLLGSADLDLPARPDATGVVMGDVRRARRRRRAVQVAVPAVLVVGAIAAGSTFLPRYHEKVVPAVQPSDVLTGTGIGALQLGMSLSAVRDAGLTGAELSSETDSTCVTYEGRGSVAQFTVVDGQVARIRVDAFATTPEGIGIGDTYGDLQAAYDDLPQGTAGMGSVQFNALGAQGGRYEADLEIPDTNADRSADTDDEADFEATRITGLSLSSRSPALESC</sequence>
<accession>A0ABT9PGL6</accession>